<proteinExistence type="predicted"/>
<keyword evidence="1" id="KW-0812">Transmembrane</keyword>
<accession>A0A269YEW1</accession>
<comment type="caution">
    <text evidence="3">The sequence shown here is derived from an EMBL/GenBank/DDBJ whole genome shotgun (WGS) entry which is preliminary data.</text>
</comment>
<keyword evidence="7" id="KW-1185">Reference proteome</keyword>
<keyword evidence="1" id="KW-1133">Transmembrane helix</keyword>
<dbReference type="EMBL" id="NCXI01000045">
    <property type="protein sequence ID" value="PAK83186.1"/>
    <property type="molecule type" value="Genomic_DNA"/>
</dbReference>
<feature type="transmembrane region" description="Helical" evidence="1">
    <location>
        <begin position="31"/>
        <end position="59"/>
    </location>
</feature>
<keyword evidence="1" id="KW-0472">Membrane</keyword>
<evidence type="ECO:0000313" key="4">
    <source>
        <dbReference type="EMBL" id="TDG95098.1"/>
    </source>
</evidence>
<dbReference type="AlphaFoldDB" id="A0A269YEW1"/>
<organism evidence="3 6">
    <name type="scientific">Lentilactobacillus parakefiri</name>
    <dbReference type="NCBI Taxonomy" id="152332"/>
    <lineage>
        <taxon>Bacteria</taxon>
        <taxon>Bacillati</taxon>
        <taxon>Bacillota</taxon>
        <taxon>Bacilli</taxon>
        <taxon>Lactobacillales</taxon>
        <taxon>Lactobacillaceae</taxon>
        <taxon>Lentilactobacillus</taxon>
    </lineage>
</organism>
<dbReference type="Proteomes" id="UP000294668">
    <property type="component" value="Unassembled WGS sequence"/>
</dbReference>
<reference evidence="2 5" key="1">
    <citation type="journal article" date="2017" name="Biosci Microbiota Food Health">
        <title>Genomic characterization reconfirms the taxonomic status of Lactobacillus parakefiri.</title>
        <authorList>
            <person name="Tanizawa Y."/>
            <person name="Kobayashi H."/>
            <person name="Kaminuma E."/>
            <person name="Sakamoto M."/>
            <person name="Ohkuma M."/>
            <person name="Nakamura Y."/>
            <person name="Arita M."/>
            <person name="Tohno M."/>
        </authorList>
    </citation>
    <scope>NUCLEOTIDE SEQUENCE [LARGE SCALE GENOMIC DNA]</scope>
    <source>
        <strain evidence="2 5">JCM 8573</strain>
    </source>
</reference>
<dbReference type="EMBL" id="BDGB01000150">
    <property type="protein sequence ID" value="GAW73195.1"/>
    <property type="molecule type" value="Genomic_DNA"/>
</dbReference>
<reference evidence="4 7" key="3">
    <citation type="journal article" date="2019" name="Appl. Microbiol. Biotechnol.">
        <title>Uncovering carbohydrate metabolism through a genotype-phenotype association study of 56 lactic acid bacteria genomes.</title>
        <authorList>
            <person name="Buron-Moles G."/>
            <person name="Chailyan A."/>
            <person name="Dolejs I."/>
            <person name="Forster J."/>
            <person name="Miks M.H."/>
        </authorList>
    </citation>
    <scope>NUCLEOTIDE SEQUENCE [LARGE SCALE GENOMIC DNA]</scope>
    <source>
        <strain evidence="4 7">DSM 10551</strain>
    </source>
</reference>
<evidence type="ECO:0000313" key="3">
    <source>
        <dbReference type="EMBL" id="PAK83186.1"/>
    </source>
</evidence>
<gene>
    <name evidence="3" type="ORF">B8W98_07050</name>
    <name evidence="4" type="ORF">C5L28_002618</name>
    <name evidence="2" type="ORF">LPKJCM_02337</name>
</gene>
<evidence type="ECO:0000313" key="7">
    <source>
        <dbReference type="Proteomes" id="UP000294668"/>
    </source>
</evidence>
<evidence type="ECO:0000313" key="6">
    <source>
        <dbReference type="Proteomes" id="UP000216802"/>
    </source>
</evidence>
<evidence type="ECO:0000256" key="1">
    <source>
        <dbReference type="SAM" id="Phobius"/>
    </source>
</evidence>
<dbReference type="Proteomes" id="UP000214739">
    <property type="component" value="Unassembled WGS sequence"/>
</dbReference>
<reference evidence="3 6" key="2">
    <citation type="submission" date="2017-04" db="EMBL/GenBank/DDBJ databases">
        <title>Kefir bacterial isolates.</title>
        <authorList>
            <person name="Kim Y."/>
            <person name="Blasche S."/>
            <person name="Patil K.R."/>
        </authorList>
    </citation>
    <scope>NUCLEOTIDE SEQUENCE [LARGE SCALE GENOMIC DNA]</scope>
    <source>
        <strain evidence="3 6">OG2</strain>
    </source>
</reference>
<dbReference type="Proteomes" id="UP000216802">
    <property type="component" value="Unassembled WGS sequence"/>
</dbReference>
<evidence type="ECO:0000313" key="2">
    <source>
        <dbReference type="EMBL" id="GAW73195.1"/>
    </source>
</evidence>
<dbReference type="RefSeq" id="WP_057962822.1">
    <property type="nucleotide sequence ID" value="NZ_BAAAXO010000068.1"/>
</dbReference>
<sequence length="71" mass="8157">MIIMLLILFLVGSLILNLSWFFIKTSAWLILLLIGLLLLSKLLIIGLIVAAVYGIYLLYQRAQVQPYKNRH</sequence>
<evidence type="ECO:0000313" key="5">
    <source>
        <dbReference type="Proteomes" id="UP000214739"/>
    </source>
</evidence>
<name>A0A269YEW1_9LACO</name>
<dbReference type="EMBL" id="PUFL01000003">
    <property type="protein sequence ID" value="TDG95098.1"/>
    <property type="molecule type" value="Genomic_DNA"/>
</dbReference>
<protein>
    <submittedName>
        <fullName evidence="3">Uncharacterized protein</fullName>
    </submittedName>
</protein>
<reference evidence="4" key="4">
    <citation type="submission" date="2019-02" db="EMBL/GenBank/DDBJ databases">
        <authorList>
            <person name="Buron G."/>
            <person name="Chaylann A."/>
            <person name="Dolejs I."/>
            <person name="Forster J."/>
            <person name="Miks M.H."/>
        </authorList>
    </citation>
    <scope>NUCLEOTIDE SEQUENCE</scope>
    <source>
        <strain evidence="4">DSM 10551</strain>
    </source>
</reference>